<dbReference type="EMBL" id="QFOT01000043">
    <property type="protein sequence ID" value="PZP55964.1"/>
    <property type="molecule type" value="Genomic_DNA"/>
</dbReference>
<evidence type="ECO:0000313" key="3">
    <source>
        <dbReference type="EMBL" id="PZP55964.1"/>
    </source>
</evidence>
<gene>
    <name evidence="3" type="ORF">DI586_05175</name>
</gene>
<dbReference type="CDD" id="cd03819">
    <property type="entry name" value="GT4_WavL-like"/>
    <property type="match status" value="1"/>
</dbReference>
<dbReference type="InterPro" id="IPR028098">
    <property type="entry name" value="Glyco_trans_4-like_N"/>
</dbReference>
<evidence type="ECO:0000259" key="2">
    <source>
        <dbReference type="Pfam" id="PF13439"/>
    </source>
</evidence>
<feature type="domain" description="Glycosyl transferase family 1" evidence="1">
    <location>
        <begin position="188"/>
        <end position="348"/>
    </location>
</feature>
<dbReference type="InterPro" id="IPR001296">
    <property type="entry name" value="Glyco_trans_1"/>
</dbReference>
<keyword evidence="3" id="KW-0808">Transferase</keyword>
<reference evidence="3 4" key="1">
    <citation type="submission" date="2017-08" db="EMBL/GenBank/DDBJ databases">
        <title>Infants hospitalized years apart are colonized by the same room-sourced microbial strains.</title>
        <authorList>
            <person name="Brooks B."/>
            <person name="Olm M.R."/>
            <person name="Firek B.A."/>
            <person name="Baker R."/>
            <person name="Thomas B.C."/>
            <person name="Morowitz M.J."/>
            <person name="Banfield J.F."/>
        </authorList>
    </citation>
    <scope>NUCLEOTIDE SEQUENCE [LARGE SCALE GENOMIC DNA]</scope>
    <source>
        <strain evidence="3">S2_006_000_R2_64</strain>
    </source>
</reference>
<dbReference type="Pfam" id="PF00534">
    <property type="entry name" value="Glycos_transf_1"/>
    <property type="match status" value="1"/>
</dbReference>
<organism evidence="3 4">
    <name type="scientific">Micavibrio aeruginosavorus</name>
    <dbReference type="NCBI Taxonomy" id="349221"/>
    <lineage>
        <taxon>Bacteria</taxon>
        <taxon>Pseudomonadati</taxon>
        <taxon>Bdellovibrionota</taxon>
        <taxon>Bdellovibrionia</taxon>
        <taxon>Bdellovibrionales</taxon>
        <taxon>Pseudobdellovibrionaceae</taxon>
        <taxon>Micavibrio</taxon>
    </lineage>
</organism>
<dbReference type="PANTHER" id="PTHR12526">
    <property type="entry name" value="GLYCOSYLTRANSFERASE"/>
    <property type="match status" value="1"/>
</dbReference>
<proteinExistence type="predicted"/>
<dbReference type="GO" id="GO:0016757">
    <property type="term" value="F:glycosyltransferase activity"/>
    <property type="evidence" value="ECO:0007669"/>
    <property type="project" value="InterPro"/>
</dbReference>
<evidence type="ECO:0000313" key="4">
    <source>
        <dbReference type="Proteomes" id="UP000249739"/>
    </source>
</evidence>
<dbReference type="SUPFAM" id="SSF53756">
    <property type="entry name" value="UDP-Glycosyltransferase/glycogen phosphorylase"/>
    <property type="match status" value="1"/>
</dbReference>
<comment type="caution">
    <text evidence="3">The sequence shown here is derived from an EMBL/GenBank/DDBJ whole genome shotgun (WGS) entry which is preliminary data.</text>
</comment>
<protein>
    <submittedName>
        <fullName evidence="3">Glycosyl transferase</fullName>
    </submittedName>
</protein>
<name>A0A2W5FNL0_9BACT</name>
<feature type="domain" description="Glycosyltransferase subfamily 4-like N-terminal" evidence="2">
    <location>
        <begin position="18"/>
        <end position="173"/>
    </location>
</feature>
<sequence>MSKTHPVVLQIIPHLGAGGAEQGCIDVAAELVRAGATSIVVSNGGHRVPELTRAGSTHVTMPVHSKNPFIMWRNTRRLRKLIEKEKVDIVHARSRAPAWSAFEACKGTPAHYMTTCHAPYNIHDKKLKRFYNSSISRGERVIAISEYVADYLRENYGVDDSKIRLIHRGIAPEKFHPSLVTAERMIKLSKNWRIPDGATVILLPGRLTRWKGHTVLIDAMSKIGRKDLFCVFVGADQGRSEYHAELEKLIAEKGLGEQIRIMGHCDDMSAAYMISTIIVSASIEPEGFGRVAVEGQAMGRIVIATDHGGSKETIIPDETGFLVPINDADALAEKIKQALSMPEEEKYMMAERAMNHVHANFTRQIMVNKTIDVYAELLA</sequence>
<evidence type="ECO:0000259" key="1">
    <source>
        <dbReference type="Pfam" id="PF00534"/>
    </source>
</evidence>
<dbReference type="Proteomes" id="UP000249739">
    <property type="component" value="Unassembled WGS sequence"/>
</dbReference>
<dbReference type="PANTHER" id="PTHR12526:SF638">
    <property type="entry name" value="SPORE COAT PROTEIN SA"/>
    <property type="match status" value="1"/>
</dbReference>
<dbReference type="Gene3D" id="3.40.50.2000">
    <property type="entry name" value="Glycogen Phosphorylase B"/>
    <property type="match status" value="2"/>
</dbReference>
<accession>A0A2W5FNL0</accession>
<dbReference type="Pfam" id="PF13439">
    <property type="entry name" value="Glyco_transf_4"/>
    <property type="match status" value="1"/>
</dbReference>
<dbReference type="AlphaFoldDB" id="A0A2W5FNL0"/>